<dbReference type="PANTHER" id="PTHR44858">
    <property type="entry name" value="TETRATRICOPEPTIDE REPEAT PROTEIN 6"/>
    <property type="match status" value="1"/>
</dbReference>
<dbReference type="Pfam" id="PF13432">
    <property type="entry name" value="TPR_16"/>
    <property type="match status" value="2"/>
</dbReference>
<keyword evidence="6" id="KW-1185">Reference proteome</keyword>
<dbReference type="Proteomes" id="UP000321058">
    <property type="component" value="Unassembled WGS sequence"/>
</dbReference>
<dbReference type="InterPro" id="IPR050498">
    <property type="entry name" value="Ycf3"/>
</dbReference>
<dbReference type="InterPro" id="IPR019734">
    <property type="entry name" value="TPR_rpt"/>
</dbReference>
<dbReference type="PROSITE" id="PS50005">
    <property type="entry name" value="TPR"/>
    <property type="match status" value="6"/>
</dbReference>
<evidence type="ECO:0000256" key="4">
    <source>
        <dbReference type="SAM" id="MobiDB-lite"/>
    </source>
</evidence>
<feature type="region of interest" description="Disordered" evidence="4">
    <location>
        <begin position="32"/>
        <end position="73"/>
    </location>
</feature>
<evidence type="ECO:0000313" key="5">
    <source>
        <dbReference type="EMBL" id="GEP59566.1"/>
    </source>
</evidence>
<feature type="compositionally biased region" description="Low complexity" evidence="4">
    <location>
        <begin position="32"/>
        <end position="68"/>
    </location>
</feature>
<protein>
    <submittedName>
        <fullName evidence="5">Uncharacterized protein</fullName>
    </submittedName>
</protein>
<dbReference type="AlphaFoldDB" id="A0A512NKV9"/>
<feature type="repeat" description="TPR" evidence="3">
    <location>
        <begin position="226"/>
        <end position="259"/>
    </location>
</feature>
<evidence type="ECO:0000256" key="2">
    <source>
        <dbReference type="ARBA" id="ARBA00022803"/>
    </source>
</evidence>
<keyword evidence="1" id="KW-0677">Repeat</keyword>
<dbReference type="RefSeq" id="WP_147154942.1">
    <property type="nucleotide sequence ID" value="NZ_BKAJ01000134.1"/>
</dbReference>
<gene>
    <name evidence="5" type="ORF">RSO01_67320</name>
</gene>
<feature type="repeat" description="TPR" evidence="3">
    <location>
        <begin position="397"/>
        <end position="430"/>
    </location>
</feature>
<comment type="caution">
    <text evidence="5">The sequence shown here is derived from an EMBL/GenBank/DDBJ whole genome shotgun (WGS) entry which is preliminary data.</text>
</comment>
<dbReference type="InterPro" id="IPR011990">
    <property type="entry name" value="TPR-like_helical_dom_sf"/>
</dbReference>
<dbReference type="Pfam" id="PF13181">
    <property type="entry name" value="TPR_8"/>
    <property type="match status" value="1"/>
</dbReference>
<dbReference type="SUPFAM" id="SSF48452">
    <property type="entry name" value="TPR-like"/>
    <property type="match status" value="3"/>
</dbReference>
<evidence type="ECO:0000256" key="1">
    <source>
        <dbReference type="ARBA" id="ARBA00022737"/>
    </source>
</evidence>
<dbReference type="Pfam" id="PF00515">
    <property type="entry name" value="TPR_1"/>
    <property type="match status" value="1"/>
</dbReference>
<name>A0A512NKV9_9HYPH</name>
<reference evidence="5 6" key="1">
    <citation type="submission" date="2019-07" db="EMBL/GenBank/DDBJ databases">
        <title>Whole genome shotgun sequence of Reyranella soli NBRC 108950.</title>
        <authorList>
            <person name="Hosoyama A."/>
            <person name="Uohara A."/>
            <person name="Ohji S."/>
            <person name="Ichikawa N."/>
        </authorList>
    </citation>
    <scope>NUCLEOTIDE SEQUENCE [LARGE SCALE GENOMIC DNA]</scope>
    <source>
        <strain evidence="5 6">NBRC 108950</strain>
    </source>
</reference>
<feature type="repeat" description="TPR" evidence="3">
    <location>
        <begin position="157"/>
        <end position="190"/>
    </location>
</feature>
<feature type="repeat" description="TPR" evidence="3">
    <location>
        <begin position="294"/>
        <end position="327"/>
    </location>
</feature>
<dbReference type="OrthoDB" id="8480494at2"/>
<dbReference type="PANTHER" id="PTHR44858:SF1">
    <property type="entry name" value="UDP-N-ACETYLGLUCOSAMINE--PEPTIDE N-ACETYLGLUCOSAMINYLTRANSFERASE SPINDLY-RELATED"/>
    <property type="match status" value="1"/>
</dbReference>
<dbReference type="Gene3D" id="1.25.40.10">
    <property type="entry name" value="Tetratricopeptide repeat domain"/>
    <property type="match status" value="4"/>
</dbReference>
<dbReference type="SMART" id="SM00028">
    <property type="entry name" value="TPR"/>
    <property type="match status" value="9"/>
</dbReference>
<feature type="repeat" description="TPR" evidence="3">
    <location>
        <begin position="328"/>
        <end position="361"/>
    </location>
</feature>
<dbReference type="EMBL" id="BKAJ01000134">
    <property type="protein sequence ID" value="GEP59566.1"/>
    <property type="molecule type" value="Genomic_DNA"/>
</dbReference>
<keyword evidence="2 3" id="KW-0802">TPR repeat</keyword>
<accession>A0A512NKV9</accession>
<sequence>MSASSKFLAFAVVFLVAVIGYLAVDHLSRTPAPASAPAQQAASQPASPTPATSGPAAPAAAPSAPTAGEGTDDTTVRQAYTECVSGLFPTRADAQSRAAACSKALQSRQLKPDEIALARLNRGIARTALGDNVLAGEDYIDAVQRYDRLIDPSNPDSLALYRRAVALDGSGQTDKALEDYSAAIKADPKSSLAFLGRGVLLATRKRAYDRAIEDFDKVLVIEPDNVWALISRGDAFSQLSDVGRAMADLNRAVALAPDNPVVLLTRGLAEGRRGNLDSAARDYEAALKLDPRYAAALANLAAIRSMQGQSGAAVELLDKAIAIDPSNPLALYNRGYAEFALKRYDKAIADYGAAIAIDPNMGLAYNNRALTRAIAGSDLVAALADSDQALKLLPLNLEVRDTRGFIYLKLGDPALALNEYNAALTIDPNRALSLYGRGLARIRMGDAAGGKGDQDAALTINPEVANDFAIYGLK</sequence>
<feature type="repeat" description="TPR" evidence="3">
    <location>
        <begin position="260"/>
        <end position="293"/>
    </location>
</feature>
<evidence type="ECO:0000256" key="3">
    <source>
        <dbReference type="PROSITE-ProRule" id="PRU00339"/>
    </source>
</evidence>
<evidence type="ECO:0000313" key="6">
    <source>
        <dbReference type="Proteomes" id="UP000321058"/>
    </source>
</evidence>
<organism evidence="5 6">
    <name type="scientific">Reyranella soli</name>
    <dbReference type="NCBI Taxonomy" id="1230389"/>
    <lineage>
        <taxon>Bacteria</taxon>
        <taxon>Pseudomonadati</taxon>
        <taxon>Pseudomonadota</taxon>
        <taxon>Alphaproteobacteria</taxon>
        <taxon>Hyphomicrobiales</taxon>
        <taxon>Reyranellaceae</taxon>
        <taxon>Reyranella</taxon>
    </lineage>
</organism>
<proteinExistence type="predicted"/>